<dbReference type="PATRIC" id="fig|345073.21.peg.2959"/>
<organism evidence="1 2">
    <name type="scientific">Vibrio cholerae serotype O1 (strain ATCC 39541 / Classical Ogawa 395 / O395)</name>
    <dbReference type="NCBI Taxonomy" id="345073"/>
    <lineage>
        <taxon>Bacteria</taxon>
        <taxon>Pseudomonadati</taxon>
        <taxon>Pseudomonadota</taxon>
        <taxon>Gammaproteobacteria</taxon>
        <taxon>Vibrionales</taxon>
        <taxon>Vibrionaceae</taxon>
        <taxon>Vibrio</taxon>
    </lineage>
</organism>
<proteinExistence type="predicted"/>
<name>A0A0H3AFU8_VIBC3</name>
<reference evidence="1 2" key="1">
    <citation type="submission" date="2007-03" db="EMBL/GenBank/DDBJ databases">
        <authorList>
            <person name="Heidelberg J."/>
        </authorList>
    </citation>
    <scope>NUCLEOTIDE SEQUENCE [LARGE SCALE GENOMIC DNA]</scope>
    <source>
        <strain evidence="2">ATCC 39541 / Classical Ogawa 395 / O395</strain>
    </source>
</reference>
<dbReference type="OrthoDB" id="5917796at2"/>
<accession>A0A0H3AFU8</accession>
<dbReference type="EMBL" id="CP000626">
    <property type="protein sequence ID" value="ABQ19287.1"/>
    <property type="molecule type" value="Genomic_DNA"/>
</dbReference>
<dbReference type="eggNOG" id="ENOG5032BQ8">
    <property type="taxonomic scope" value="Bacteria"/>
</dbReference>
<dbReference type="AlphaFoldDB" id="A0A0H3AFU8"/>
<dbReference type="Proteomes" id="UP000000249">
    <property type="component" value="Chromosome 2"/>
</dbReference>
<dbReference type="KEGG" id="vcr:VC395_A0201"/>
<sequence length="194" mass="22087">MIPRIKNPVKQGQVIMIDGRYFSNFGKKGQVLTAWSLAGAEVFLGDLAPVLKKLDEKGKKYTVRLVEVQERSGLTLKDFYQLSYQLRRMVIKAEVISPIIGCSELARKISLLSAAVVMLEREFSDECLKKVGINISSNLFKYSYPLEYTLDCIEVGLKDRLLVYKEHKKIDALRREQYLLKGGDLCVFDADVPF</sequence>
<dbReference type="RefSeq" id="WP_000613059.1">
    <property type="nucleotide sequence ID" value="NC_009456.1"/>
</dbReference>
<protein>
    <submittedName>
        <fullName evidence="1">Uncharacterized protein</fullName>
    </submittedName>
</protein>
<gene>
    <name evidence="1" type="ordered locus">VC0395_1067</name>
</gene>
<evidence type="ECO:0000313" key="1">
    <source>
        <dbReference type="EMBL" id="ABQ19287.1"/>
    </source>
</evidence>
<evidence type="ECO:0000313" key="2">
    <source>
        <dbReference type="Proteomes" id="UP000000249"/>
    </source>
</evidence>
<dbReference type="KEGG" id="vco:VC0395_1067"/>